<accession>A0A6J5T9E6</accession>
<sequence length="169" mass="18741">MTKKLEEVFGFPPIDEANTELDTQEPQVSEEIQEELDTAIATIDMANRVDIALPTVTDMAQAERELDKLANTAQEQSERLMDLGFNVDDRNAGKIFEVAAALLKTAVDAKTAKIDKKLKMVELQMRKAKMDNDKGKDDGANVFDATDSSIQGNRNDIVKAILNRVSQNK</sequence>
<name>A0A6J5T9E6_9CAUD</name>
<protein>
    <submittedName>
        <fullName evidence="2">Uncharacterized protein</fullName>
    </submittedName>
</protein>
<feature type="region of interest" description="Disordered" evidence="1">
    <location>
        <begin position="1"/>
        <end position="28"/>
    </location>
</feature>
<evidence type="ECO:0000256" key="1">
    <source>
        <dbReference type="SAM" id="MobiDB-lite"/>
    </source>
</evidence>
<organism evidence="2">
    <name type="scientific">uncultured Caudovirales phage</name>
    <dbReference type="NCBI Taxonomy" id="2100421"/>
    <lineage>
        <taxon>Viruses</taxon>
        <taxon>Duplodnaviria</taxon>
        <taxon>Heunggongvirae</taxon>
        <taxon>Uroviricota</taxon>
        <taxon>Caudoviricetes</taxon>
        <taxon>Peduoviridae</taxon>
        <taxon>Maltschvirus</taxon>
        <taxon>Maltschvirus maltsch</taxon>
    </lineage>
</organism>
<reference evidence="2" key="1">
    <citation type="submission" date="2020-05" db="EMBL/GenBank/DDBJ databases">
        <authorList>
            <person name="Chiriac C."/>
            <person name="Salcher M."/>
            <person name="Ghai R."/>
            <person name="Kavagutti S V."/>
        </authorList>
    </citation>
    <scope>NUCLEOTIDE SEQUENCE</scope>
</reference>
<gene>
    <name evidence="2" type="ORF">UFOVP71_44</name>
</gene>
<proteinExistence type="predicted"/>
<dbReference type="EMBL" id="LR797824">
    <property type="protein sequence ID" value="CAB4241506.1"/>
    <property type="molecule type" value="Genomic_DNA"/>
</dbReference>
<evidence type="ECO:0000313" key="2">
    <source>
        <dbReference type="EMBL" id="CAB4241506.1"/>
    </source>
</evidence>